<organism evidence="1 2">
    <name type="scientific">Folsomia candida</name>
    <name type="common">Springtail</name>
    <dbReference type="NCBI Taxonomy" id="158441"/>
    <lineage>
        <taxon>Eukaryota</taxon>
        <taxon>Metazoa</taxon>
        <taxon>Ecdysozoa</taxon>
        <taxon>Arthropoda</taxon>
        <taxon>Hexapoda</taxon>
        <taxon>Collembola</taxon>
        <taxon>Entomobryomorpha</taxon>
        <taxon>Isotomoidea</taxon>
        <taxon>Isotomidae</taxon>
        <taxon>Proisotominae</taxon>
        <taxon>Folsomia</taxon>
    </lineage>
</organism>
<keyword evidence="2" id="KW-1185">Reference proteome</keyword>
<dbReference type="AlphaFoldDB" id="A0A226D1R1"/>
<sequence>MEADLIQKLIQNSSRTLTQLNICPSYDYTYTVDDLPLPEFDLTLYKFDAVKSLDLSGIYIDGFIVENNLAKVLTFVTQLMTVFDKLEDHTVHESLIKLLVEIVDVIPRTMVNLTISGGIFHDELQDLTQLSNPIRNLSFKEVVVHKDANPDIIPQLYNLLSKHAQTLEHLTLRFPTWANYNDGLKLPALLNLRRFYLTIPPLKYNPNFYISFPPETPNLCTVFPLLRKFCLIFDVGWESDWASCFESLFTNGVPVCPSVRHFEIRDACWKRPCVIVNNGYELDVKYARILKIFPNANNKFVTDLREYLEKKGTYL</sequence>
<gene>
    <name evidence="1" type="ORF">Fcan01_26629</name>
</gene>
<evidence type="ECO:0000313" key="1">
    <source>
        <dbReference type="EMBL" id="OXA38657.1"/>
    </source>
</evidence>
<dbReference type="Proteomes" id="UP000198287">
    <property type="component" value="Unassembled WGS sequence"/>
</dbReference>
<reference evidence="1 2" key="1">
    <citation type="submission" date="2015-12" db="EMBL/GenBank/DDBJ databases">
        <title>The genome of Folsomia candida.</title>
        <authorList>
            <person name="Faddeeva A."/>
            <person name="Derks M.F."/>
            <person name="Anvar Y."/>
            <person name="Smit S."/>
            <person name="Van Straalen N."/>
            <person name="Roelofs D."/>
        </authorList>
    </citation>
    <scope>NUCLEOTIDE SEQUENCE [LARGE SCALE GENOMIC DNA]</scope>
    <source>
        <strain evidence="1 2">VU population</strain>
        <tissue evidence="1">Whole body</tissue>
    </source>
</reference>
<proteinExistence type="predicted"/>
<dbReference type="EMBL" id="LNIX01000044">
    <property type="protein sequence ID" value="OXA38657.1"/>
    <property type="molecule type" value="Genomic_DNA"/>
</dbReference>
<protein>
    <submittedName>
        <fullName evidence="1">Uncharacterized protein</fullName>
    </submittedName>
</protein>
<name>A0A226D1R1_FOLCA</name>
<accession>A0A226D1R1</accession>
<evidence type="ECO:0000313" key="2">
    <source>
        <dbReference type="Proteomes" id="UP000198287"/>
    </source>
</evidence>
<comment type="caution">
    <text evidence="1">The sequence shown here is derived from an EMBL/GenBank/DDBJ whole genome shotgun (WGS) entry which is preliminary data.</text>
</comment>